<dbReference type="Proteomes" id="UP000504632">
    <property type="component" value="Chromosome 7"/>
</dbReference>
<dbReference type="Gene3D" id="1.10.10.60">
    <property type="entry name" value="Homeodomain-like"/>
    <property type="match status" value="1"/>
</dbReference>
<dbReference type="FunFam" id="1.10.10.60:FF:000135">
    <property type="entry name" value="Myb/SANT-like DNA-binding domain containing 1"/>
    <property type="match status" value="1"/>
</dbReference>
<proteinExistence type="predicted"/>
<evidence type="ECO:0000313" key="4">
    <source>
        <dbReference type="Proteomes" id="UP000504632"/>
    </source>
</evidence>
<evidence type="ECO:0000256" key="1">
    <source>
        <dbReference type="ARBA" id="ARBA00070622"/>
    </source>
</evidence>
<dbReference type="AlphaFoldDB" id="A0A6J2VPV7"/>
<feature type="domain" description="Myb/SANT-like DNA-binding" evidence="3">
    <location>
        <begin position="20"/>
        <end position="107"/>
    </location>
</feature>
<evidence type="ECO:0000313" key="5">
    <source>
        <dbReference type="RefSeq" id="XP_030634985.1"/>
    </source>
</evidence>
<dbReference type="RefSeq" id="XP_030634985.1">
    <property type="nucleotide sequence ID" value="XM_030779125.1"/>
</dbReference>
<feature type="compositionally biased region" description="Polar residues" evidence="2">
    <location>
        <begin position="167"/>
        <end position="181"/>
    </location>
</feature>
<name>A0A6J2VPV7_CHACN</name>
<evidence type="ECO:0000259" key="3">
    <source>
        <dbReference type="Pfam" id="PF13837"/>
    </source>
</evidence>
<dbReference type="InterPro" id="IPR044822">
    <property type="entry name" value="Myb_DNA-bind_4"/>
</dbReference>
<dbReference type="Pfam" id="PF13837">
    <property type="entry name" value="Myb_DNA-bind_4"/>
    <property type="match status" value="1"/>
</dbReference>
<dbReference type="PANTHER" id="PTHR22666">
    <property type="entry name" value="MYB_SANT-LIKE DNA-BINDING DOMAIN-CONTAINING PROTEIN 1"/>
    <property type="match status" value="1"/>
</dbReference>
<feature type="region of interest" description="Disordered" evidence="2">
    <location>
        <begin position="253"/>
        <end position="275"/>
    </location>
</feature>
<dbReference type="CTD" id="345222"/>
<organism evidence="4 5">
    <name type="scientific">Chanos chanos</name>
    <name type="common">Milkfish</name>
    <name type="synonym">Mugil chanos</name>
    <dbReference type="NCBI Taxonomy" id="29144"/>
    <lineage>
        <taxon>Eukaryota</taxon>
        <taxon>Metazoa</taxon>
        <taxon>Chordata</taxon>
        <taxon>Craniata</taxon>
        <taxon>Vertebrata</taxon>
        <taxon>Euteleostomi</taxon>
        <taxon>Actinopterygii</taxon>
        <taxon>Neopterygii</taxon>
        <taxon>Teleostei</taxon>
        <taxon>Ostariophysi</taxon>
        <taxon>Gonorynchiformes</taxon>
        <taxon>Chanidae</taxon>
        <taxon>Chanos</taxon>
    </lineage>
</organism>
<keyword evidence="4" id="KW-1185">Reference proteome</keyword>
<accession>A0A6J2VPV7</accession>
<dbReference type="GO" id="GO:0045893">
    <property type="term" value="P:positive regulation of DNA-templated transcription"/>
    <property type="evidence" value="ECO:0007669"/>
    <property type="project" value="TreeGrafter"/>
</dbReference>
<dbReference type="OrthoDB" id="6081971at2759"/>
<dbReference type="GO" id="GO:0016604">
    <property type="term" value="C:nuclear body"/>
    <property type="evidence" value="ECO:0007669"/>
    <property type="project" value="TreeGrafter"/>
</dbReference>
<dbReference type="InterPro" id="IPR026095">
    <property type="entry name" value="Myb/SANT-like_DNA-bd_dom_prot"/>
</dbReference>
<protein>
    <recommendedName>
        <fullName evidence="1">Myb/SANT-like DNA-binding domain-containing protein 1</fullName>
    </recommendedName>
</protein>
<sequence>MAAEDSFSYIVQNEKHRRARNWTDAEMKGLVYVWEEYVTDLKKAKRNAKIYERMAKRFSELTGEHRHKEEIKMKITNMTFQYSKLKNSVNGSAGSPDWPYYKAIERILSKVPEQSRASLLDLQASGPSTSLTECPMSGHDTSPAGFLPEYTGSSDERDLKEEDQDGTESSISFHSLESRSQPVKRKRMAGSLSLRRRKVRVMEAMLQEQKKVSRAIEETCREVRRAMHQQNFLQVQCLQLQERMMNLLEKMISPPAPKPNTWSHAGLKEPSQGQT</sequence>
<evidence type="ECO:0000256" key="2">
    <source>
        <dbReference type="SAM" id="MobiDB-lite"/>
    </source>
</evidence>
<dbReference type="GeneID" id="115816157"/>
<dbReference type="PANTHER" id="PTHR22666:SF3">
    <property type="entry name" value="MYB_SANT-LIKE DNA-BINDING DOMAIN-CONTAINING PROTEIN 1"/>
    <property type="match status" value="1"/>
</dbReference>
<reference evidence="5" key="1">
    <citation type="submission" date="2025-08" db="UniProtKB">
        <authorList>
            <consortium name="RefSeq"/>
        </authorList>
    </citation>
    <scope>IDENTIFICATION</scope>
</reference>
<dbReference type="InParanoid" id="A0A6J2VPV7"/>
<gene>
    <name evidence="5" type="primary">msantd1</name>
</gene>
<dbReference type="FunCoup" id="A0A6J2VPV7">
    <property type="interactions" value="359"/>
</dbReference>
<feature type="region of interest" description="Disordered" evidence="2">
    <location>
        <begin position="127"/>
        <end position="190"/>
    </location>
</feature>